<evidence type="ECO:0000259" key="2">
    <source>
        <dbReference type="Pfam" id="PF13963"/>
    </source>
</evidence>
<reference evidence="3" key="2">
    <citation type="submission" date="2023-05" db="EMBL/GenBank/DDBJ databases">
        <authorList>
            <person name="Schelkunov M.I."/>
        </authorList>
    </citation>
    <scope>NUCLEOTIDE SEQUENCE</scope>
    <source>
        <strain evidence="3">Hsosn_3</strain>
        <tissue evidence="3">Leaf</tissue>
    </source>
</reference>
<accession>A0AAD8H3A9</accession>
<dbReference type="EMBL" id="JAUIZM010000010">
    <property type="protein sequence ID" value="KAK1359706.1"/>
    <property type="molecule type" value="Genomic_DNA"/>
</dbReference>
<dbReference type="Proteomes" id="UP001237642">
    <property type="component" value="Unassembled WGS sequence"/>
</dbReference>
<comment type="caution">
    <text evidence="3">The sequence shown here is derived from an EMBL/GenBank/DDBJ whole genome shotgun (WGS) entry which is preliminary data.</text>
</comment>
<protein>
    <recommendedName>
        <fullName evidence="2">Transposase-associated domain-containing protein</fullName>
    </recommendedName>
</protein>
<evidence type="ECO:0000313" key="3">
    <source>
        <dbReference type="EMBL" id="KAK1359706.1"/>
    </source>
</evidence>
<sequence length="201" mass="23695">MDRHTWMYKISPATADYIKGVEDFITYAMLYVEKKHKEEGKEQMILCPCRNCNNFKKYRSVDTVRDHLFRRGFKEGYEKWIWHGEGLVSTRTSGTKRGREEDSMEKNDDEDMENDMVQEMIQDMEDHFMNQPDILNNLVDDSKKLLYHGCKDQFTRLSTTLKLCKLKVKHNWSDKSFTEMLQLLGEILPTSSGQGTSFPIK</sequence>
<gene>
    <name evidence="3" type="ORF">POM88_044180</name>
</gene>
<evidence type="ECO:0000313" key="4">
    <source>
        <dbReference type="Proteomes" id="UP001237642"/>
    </source>
</evidence>
<feature type="region of interest" description="Disordered" evidence="1">
    <location>
        <begin position="91"/>
        <end position="111"/>
    </location>
</feature>
<proteinExistence type="predicted"/>
<evidence type="ECO:0000256" key="1">
    <source>
        <dbReference type="SAM" id="MobiDB-lite"/>
    </source>
</evidence>
<dbReference type="Pfam" id="PF13963">
    <property type="entry name" value="Transpos_assoc"/>
    <property type="match status" value="1"/>
</dbReference>
<feature type="domain" description="Transposase-associated" evidence="2">
    <location>
        <begin position="5"/>
        <end position="85"/>
    </location>
</feature>
<organism evidence="3 4">
    <name type="scientific">Heracleum sosnowskyi</name>
    <dbReference type="NCBI Taxonomy" id="360622"/>
    <lineage>
        <taxon>Eukaryota</taxon>
        <taxon>Viridiplantae</taxon>
        <taxon>Streptophyta</taxon>
        <taxon>Embryophyta</taxon>
        <taxon>Tracheophyta</taxon>
        <taxon>Spermatophyta</taxon>
        <taxon>Magnoliopsida</taxon>
        <taxon>eudicotyledons</taxon>
        <taxon>Gunneridae</taxon>
        <taxon>Pentapetalae</taxon>
        <taxon>asterids</taxon>
        <taxon>campanulids</taxon>
        <taxon>Apiales</taxon>
        <taxon>Apiaceae</taxon>
        <taxon>Apioideae</taxon>
        <taxon>apioid superclade</taxon>
        <taxon>Tordylieae</taxon>
        <taxon>Tordyliinae</taxon>
        <taxon>Heracleum</taxon>
    </lineage>
</organism>
<reference evidence="3" key="1">
    <citation type="submission" date="2023-02" db="EMBL/GenBank/DDBJ databases">
        <title>Genome of toxic invasive species Heracleum sosnowskyi carries increased number of genes despite the absence of recent whole-genome duplications.</title>
        <authorList>
            <person name="Schelkunov M."/>
            <person name="Shtratnikova V."/>
            <person name="Makarenko M."/>
            <person name="Klepikova A."/>
            <person name="Omelchenko D."/>
            <person name="Novikova G."/>
            <person name="Obukhova E."/>
            <person name="Bogdanov V."/>
            <person name="Penin A."/>
            <person name="Logacheva M."/>
        </authorList>
    </citation>
    <scope>NUCLEOTIDE SEQUENCE</scope>
    <source>
        <strain evidence="3">Hsosn_3</strain>
        <tissue evidence="3">Leaf</tissue>
    </source>
</reference>
<feature type="compositionally biased region" description="Basic and acidic residues" evidence="1">
    <location>
        <begin position="97"/>
        <end position="106"/>
    </location>
</feature>
<name>A0AAD8H3A9_9APIA</name>
<keyword evidence="4" id="KW-1185">Reference proteome</keyword>
<dbReference type="InterPro" id="IPR029480">
    <property type="entry name" value="Transpos_assoc"/>
</dbReference>
<dbReference type="AlphaFoldDB" id="A0AAD8H3A9"/>